<organism evidence="1 2">
    <name type="scientific">Halomonas heilongjiangensis</name>
    <dbReference type="NCBI Taxonomy" id="1387883"/>
    <lineage>
        <taxon>Bacteria</taxon>
        <taxon>Pseudomonadati</taxon>
        <taxon>Pseudomonadota</taxon>
        <taxon>Gammaproteobacteria</taxon>
        <taxon>Oceanospirillales</taxon>
        <taxon>Halomonadaceae</taxon>
        <taxon>Halomonas</taxon>
    </lineage>
</organism>
<proteinExistence type="predicted"/>
<accession>A0A2N7TQG4</accession>
<gene>
    <name evidence="1" type="ORF">C1H66_06700</name>
</gene>
<protein>
    <submittedName>
        <fullName evidence="1">Uncharacterized protein</fullName>
    </submittedName>
</protein>
<sequence length="141" mass="15962">MRCMRATALVFSDMWRIPANLDSKLLKSDDVLDISLKDGQSATDTKLLQKLIKTYAKVKIKKGPASQVLEAAEVLSESYARAFSELQAALQNDDISVVYHHASLIADLIEQMHNLLNYTKQKTDTDFTEFNLPESHPHTRR</sequence>
<comment type="caution">
    <text evidence="1">The sequence shown here is derived from an EMBL/GenBank/DDBJ whole genome shotgun (WGS) entry which is preliminary data.</text>
</comment>
<name>A0A2N7TQG4_9GAMM</name>
<dbReference type="AlphaFoldDB" id="A0A2N7TQG4"/>
<evidence type="ECO:0000313" key="2">
    <source>
        <dbReference type="Proteomes" id="UP000235346"/>
    </source>
</evidence>
<evidence type="ECO:0000313" key="1">
    <source>
        <dbReference type="EMBL" id="PMR70433.1"/>
    </source>
</evidence>
<dbReference type="Proteomes" id="UP000235346">
    <property type="component" value="Unassembled WGS sequence"/>
</dbReference>
<keyword evidence="2" id="KW-1185">Reference proteome</keyword>
<reference evidence="1 2" key="1">
    <citation type="submission" date="2018-01" db="EMBL/GenBank/DDBJ databases">
        <title>Halomonas endophytica sp. nov., isolated from storage liquid in the stems of Populus euphratica.</title>
        <authorList>
            <person name="Chen C."/>
        </authorList>
    </citation>
    <scope>NUCLEOTIDE SEQUENCE [LARGE SCALE GENOMIC DNA]</scope>
    <source>
        <strain evidence="1 2">DSM 26881</strain>
    </source>
</reference>
<dbReference type="EMBL" id="PNRE01000031">
    <property type="protein sequence ID" value="PMR70433.1"/>
    <property type="molecule type" value="Genomic_DNA"/>
</dbReference>